<dbReference type="Proteomes" id="UP001159641">
    <property type="component" value="Unassembled WGS sequence"/>
</dbReference>
<feature type="region of interest" description="Disordered" evidence="1">
    <location>
        <begin position="204"/>
        <end position="234"/>
    </location>
</feature>
<reference evidence="2 3" key="1">
    <citation type="submission" date="2022-11" db="EMBL/GenBank/DDBJ databases">
        <title>Whole genome sequence of Eschrichtius robustus ER-17-0199.</title>
        <authorList>
            <person name="Bruniche-Olsen A."/>
            <person name="Black A.N."/>
            <person name="Fields C.J."/>
            <person name="Walden K."/>
            <person name="Dewoody J.A."/>
        </authorList>
    </citation>
    <scope>NUCLEOTIDE SEQUENCE [LARGE SCALE GENOMIC DNA]</scope>
    <source>
        <strain evidence="2">ER-17-0199</strain>
        <tissue evidence="2">Blubber</tissue>
    </source>
</reference>
<gene>
    <name evidence="2" type="ORF">J1605_002354</name>
</gene>
<feature type="region of interest" description="Disordered" evidence="1">
    <location>
        <begin position="317"/>
        <end position="351"/>
    </location>
</feature>
<organism evidence="2 3">
    <name type="scientific">Eschrichtius robustus</name>
    <name type="common">California gray whale</name>
    <name type="synonym">Eschrichtius gibbosus</name>
    <dbReference type="NCBI Taxonomy" id="9764"/>
    <lineage>
        <taxon>Eukaryota</taxon>
        <taxon>Metazoa</taxon>
        <taxon>Chordata</taxon>
        <taxon>Craniata</taxon>
        <taxon>Vertebrata</taxon>
        <taxon>Euteleostomi</taxon>
        <taxon>Mammalia</taxon>
        <taxon>Eutheria</taxon>
        <taxon>Laurasiatheria</taxon>
        <taxon>Artiodactyla</taxon>
        <taxon>Whippomorpha</taxon>
        <taxon>Cetacea</taxon>
        <taxon>Mysticeti</taxon>
        <taxon>Eschrichtiidae</taxon>
        <taxon>Eschrichtius</taxon>
    </lineage>
</organism>
<evidence type="ECO:0000313" key="3">
    <source>
        <dbReference type="Proteomes" id="UP001159641"/>
    </source>
</evidence>
<proteinExistence type="predicted"/>
<protein>
    <submittedName>
        <fullName evidence="2">Uncharacterized protein</fullName>
    </submittedName>
</protein>
<feature type="compositionally biased region" description="Pro residues" evidence="1">
    <location>
        <begin position="373"/>
        <end position="383"/>
    </location>
</feature>
<comment type="caution">
    <text evidence="2">The sequence shown here is derived from an EMBL/GenBank/DDBJ whole genome shotgun (WGS) entry which is preliminary data.</text>
</comment>
<evidence type="ECO:0000256" key="1">
    <source>
        <dbReference type="SAM" id="MobiDB-lite"/>
    </source>
</evidence>
<accession>A0AB34HX02</accession>
<keyword evidence="3" id="KW-1185">Reference proteome</keyword>
<feature type="compositionally biased region" description="Low complexity" evidence="1">
    <location>
        <begin position="204"/>
        <end position="218"/>
    </location>
</feature>
<dbReference type="AlphaFoldDB" id="A0AB34HX02"/>
<feature type="compositionally biased region" description="Basic and acidic residues" evidence="1">
    <location>
        <begin position="336"/>
        <end position="349"/>
    </location>
</feature>
<evidence type="ECO:0000313" key="2">
    <source>
        <dbReference type="EMBL" id="KAJ8795592.1"/>
    </source>
</evidence>
<sequence length="416" mass="43440">MNECVSVRESLVNTPVQHISLATRESPALSAGLRIGQGLGRGPGGPPAAVFTEAGGCGCRLLPGCEDALATPSHHKGQKSQLVKGCSFLFSNSFIGIWFASYGTPSSRPGPPGDGDRTAHALTHGEAAVWMTGTVPECPRHQHLQRLGFAPPAVPSQRARPVTFRMAAGSTSHRHQWPADEGCHLGRGLGGAVRARGPALRSQLLALPPGGPRLQPRPSCLKRGHDHVGQRGDRARLEEGAQRLLPGPCPPDARSPSPPKCVFWLRAKPGAPCPAQVSVSVAVHHHTWPPVRPATSRVPARCGGPVGGELPHKATVWQGRHGRSPRQAAGQGTARAPREAPRRGTERGHTGHSTTLAVALAWVPNVGLAPPGLSSPPRNPVPPGVLGACPGQSRETDRGSGWGTEAMGDPQSNLGV</sequence>
<dbReference type="EMBL" id="JAIQCJ010000544">
    <property type="protein sequence ID" value="KAJ8795592.1"/>
    <property type="molecule type" value="Genomic_DNA"/>
</dbReference>
<feature type="region of interest" description="Disordered" evidence="1">
    <location>
        <begin position="371"/>
        <end position="416"/>
    </location>
</feature>
<name>A0AB34HX02_ESCRO</name>